<protein>
    <submittedName>
        <fullName evidence="2">Uncharacterized protein</fullName>
    </submittedName>
</protein>
<feature type="region of interest" description="Disordered" evidence="1">
    <location>
        <begin position="104"/>
        <end position="137"/>
    </location>
</feature>
<feature type="region of interest" description="Disordered" evidence="1">
    <location>
        <begin position="17"/>
        <end position="36"/>
    </location>
</feature>
<evidence type="ECO:0000256" key="1">
    <source>
        <dbReference type="SAM" id="MobiDB-lite"/>
    </source>
</evidence>
<accession>A0A8S9SDZ2</accession>
<feature type="compositionally biased region" description="Acidic residues" evidence="1">
    <location>
        <begin position="25"/>
        <end position="35"/>
    </location>
</feature>
<sequence>MSTETLIDAALQTSVDPALQTSIDESTETSIDDTPPEAGKFSLTNHANEEVVLDEQNQFGIYQIDDDTLSELEQQLRKPAKVDNDQYFSIILIQDQNLLEKRNGPTLEKLRKRRSTSFKKRRSREKMWKSIDKKGTT</sequence>
<evidence type="ECO:0000313" key="2">
    <source>
        <dbReference type="EMBL" id="KAF3599508.1"/>
    </source>
</evidence>
<feature type="compositionally biased region" description="Basic and acidic residues" evidence="1">
    <location>
        <begin position="125"/>
        <end position="137"/>
    </location>
</feature>
<organism evidence="2 3">
    <name type="scientific">Brassica cretica</name>
    <name type="common">Mustard</name>
    <dbReference type="NCBI Taxonomy" id="69181"/>
    <lineage>
        <taxon>Eukaryota</taxon>
        <taxon>Viridiplantae</taxon>
        <taxon>Streptophyta</taxon>
        <taxon>Embryophyta</taxon>
        <taxon>Tracheophyta</taxon>
        <taxon>Spermatophyta</taxon>
        <taxon>Magnoliopsida</taxon>
        <taxon>eudicotyledons</taxon>
        <taxon>Gunneridae</taxon>
        <taxon>Pentapetalae</taxon>
        <taxon>rosids</taxon>
        <taxon>malvids</taxon>
        <taxon>Brassicales</taxon>
        <taxon>Brassicaceae</taxon>
        <taxon>Brassiceae</taxon>
        <taxon>Brassica</taxon>
    </lineage>
</organism>
<comment type="caution">
    <text evidence="2">The sequence shown here is derived from an EMBL/GenBank/DDBJ whole genome shotgun (WGS) entry which is preliminary data.</text>
</comment>
<proteinExistence type="predicted"/>
<name>A0A8S9SDZ2_BRACR</name>
<reference evidence="2" key="1">
    <citation type="submission" date="2019-12" db="EMBL/GenBank/DDBJ databases">
        <title>Genome sequencing and annotation of Brassica cretica.</title>
        <authorList>
            <person name="Studholme D.J."/>
            <person name="Sarris P."/>
        </authorList>
    </citation>
    <scope>NUCLEOTIDE SEQUENCE</scope>
    <source>
        <strain evidence="2">PFS-109/04</strain>
        <tissue evidence="2">Leaf</tissue>
    </source>
</reference>
<feature type="compositionally biased region" description="Basic residues" evidence="1">
    <location>
        <begin position="110"/>
        <end position="124"/>
    </location>
</feature>
<dbReference type="AlphaFoldDB" id="A0A8S9SDZ2"/>
<evidence type="ECO:0000313" key="3">
    <source>
        <dbReference type="Proteomes" id="UP000712600"/>
    </source>
</evidence>
<dbReference type="Proteomes" id="UP000712600">
    <property type="component" value="Unassembled WGS sequence"/>
</dbReference>
<dbReference type="EMBL" id="QGKX02000004">
    <property type="protein sequence ID" value="KAF3599508.1"/>
    <property type="molecule type" value="Genomic_DNA"/>
</dbReference>
<gene>
    <name evidence="2" type="ORF">F2Q69_00035675</name>
</gene>